<name>A0ABD3MI04_9STRA</name>
<sequence>MVQRETEEGVVELTDMEEMCTEIQVVTERRFELAESAPVTNSSLRHSIGFLANTEFASRLVLGQEPIPPDIDGSTRLVIEEMQRLWSAEGSERFQAFHISSEDCRRFWSRVNEATSSSMSNLHFGIQKAAMFSDTITSFIADKISVIGSYGCPPTRWASGLQVMLEKIAGVALVNKLRAILLMDLALILFLGEMYVDDTDLIIMKPEYKSAEDVKADAQLSIDAWANLLISTGGALNPDKCYWYNVDYKCVDGEWVYSELVDWGLSIPLPDGNRKEIARANVDEAKKMLGIWS</sequence>
<feature type="non-terminal residue" evidence="1">
    <location>
        <position position="293"/>
    </location>
</feature>
<accession>A0ABD3MI04</accession>
<proteinExistence type="predicted"/>
<dbReference type="EMBL" id="JALLBG020000117">
    <property type="protein sequence ID" value="KAL3763715.1"/>
    <property type="molecule type" value="Genomic_DNA"/>
</dbReference>
<gene>
    <name evidence="1" type="ORF">ACHAWU_008037</name>
</gene>
<protein>
    <recommendedName>
        <fullName evidence="3">Reverse transcriptase domain-containing protein</fullName>
    </recommendedName>
</protein>
<keyword evidence="2" id="KW-1185">Reference proteome</keyword>
<evidence type="ECO:0000313" key="2">
    <source>
        <dbReference type="Proteomes" id="UP001530293"/>
    </source>
</evidence>
<organism evidence="1 2">
    <name type="scientific">Discostella pseudostelligera</name>
    <dbReference type="NCBI Taxonomy" id="259834"/>
    <lineage>
        <taxon>Eukaryota</taxon>
        <taxon>Sar</taxon>
        <taxon>Stramenopiles</taxon>
        <taxon>Ochrophyta</taxon>
        <taxon>Bacillariophyta</taxon>
        <taxon>Coscinodiscophyceae</taxon>
        <taxon>Thalassiosirophycidae</taxon>
        <taxon>Stephanodiscales</taxon>
        <taxon>Stephanodiscaceae</taxon>
        <taxon>Discostella</taxon>
    </lineage>
</organism>
<dbReference type="Proteomes" id="UP001530293">
    <property type="component" value="Unassembled WGS sequence"/>
</dbReference>
<evidence type="ECO:0008006" key="3">
    <source>
        <dbReference type="Google" id="ProtNLM"/>
    </source>
</evidence>
<dbReference type="AlphaFoldDB" id="A0ABD3MI04"/>
<reference evidence="1 2" key="1">
    <citation type="submission" date="2024-10" db="EMBL/GenBank/DDBJ databases">
        <title>Updated reference genomes for cyclostephanoid diatoms.</title>
        <authorList>
            <person name="Roberts W.R."/>
            <person name="Alverson A.J."/>
        </authorList>
    </citation>
    <scope>NUCLEOTIDE SEQUENCE [LARGE SCALE GENOMIC DNA]</scope>
    <source>
        <strain evidence="1 2">AJA232-27</strain>
    </source>
</reference>
<evidence type="ECO:0000313" key="1">
    <source>
        <dbReference type="EMBL" id="KAL3763715.1"/>
    </source>
</evidence>
<comment type="caution">
    <text evidence="1">The sequence shown here is derived from an EMBL/GenBank/DDBJ whole genome shotgun (WGS) entry which is preliminary data.</text>
</comment>